<dbReference type="Proteomes" id="UP000639403">
    <property type="component" value="Unassembled WGS sequence"/>
</dbReference>
<sequence length="353" mass="40662">MDPKSGSAASYLTCNIEYAEYWRNQYQEVVQQLDRLKVVDSKAYNSYQYGLGVQHSSVSEELRALMSFVREEAERRQAADVELHRLLTCKGDTIPGECYAQLEKDKNELQMRLKKSQDELTVLVAKMNTFAVQATVLAAEAHKWRRDKILELFKTDSFVANDFDSPLLISKNPRLIYDVLPDVSYWFYPPWTFAPDVAFELVVEGDPHEWKYLGTYVTAPLVGYEMKLSEWMILDDEVRRDTDYHGFEDTNPIQTKDQHCLRVKAQILEQAQLPTTCTGLDVRRHYDIGEWSVPCYSLCCMGFSMKLHDALQYASKAVLHNTTHAHTNYFGVETHRKSFAAKSCLHPSLNVIC</sequence>
<feature type="coiled-coil region" evidence="1">
    <location>
        <begin position="99"/>
        <end position="126"/>
    </location>
</feature>
<name>A0A8H7U6U1_9APHY</name>
<evidence type="ECO:0000313" key="3">
    <source>
        <dbReference type="EMBL" id="KAF9821659.1"/>
    </source>
</evidence>
<keyword evidence="1" id="KW-0175">Coiled coil</keyword>
<reference evidence="3" key="2">
    <citation type="journal article" name="Front. Microbiol.">
        <title>Degradative Capacity of Two Strains of Rhodonia placenta: From Phenotype to Genotype.</title>
        <authorList>
            <person name="Kolle M."/>
            <person name="Horta M.A.C."/>
            <person name="Nowrousian M."/>
            <person name="Ohm R.A."/>
            <person name="Benz J.P."/>
            <person name="Pilgard A."/>
        </authorList>
    </citation>
    <scope>NUCLEOTIDE SEQUENCE</scope>
    <source>
        <strain evidence="3">FPRL280</strain>
    </source>
</reference>
<evidence type="ECO:0000259" key="2">
    <source>
        <dbReference type="Pfam" id="PF20411"/>
    </source>
</evidence>
<evidence type="ECO:0000256" key="1">
    <source>
        <dbReference type="SAM" id="Coils"/>
    </source>
</evidence>
<organism evidence="3 4">
    <name type="scientific">Rhodonia placenta</name>
    <dbReference type="NCBI Taxonomy" id="104341"/>
    <lineage>
        <taxon>Eukaryota</taxon>
        <taxon>Fungi</taxon>
        <taxon>Dikarya</taxon>
        <taxon>Basidiomycota</taxon>
        <taxon>Agaricomycotina</taxon>
        <taxon>Agaricomycetes</taxon>
        <taxon>Polyporales</taxon>
        <taxon>Adustoporiaceae</taxon>
        <taxon>Rhodonia</taxon>
    </lineage>
</organism>
<evidence type="ECO:0000313" key="4">
    <source>
        <dbReference type="Proteomes" id="UP000639403"/>
    </source>
</evidence>
<dbReference type="EMBL" id="JADOXO010000003">
    <property type="protein sequence ID" value="KAF9821659.1"/>
    <property type="molecule type" value="Genomic_DNA"/>
</dbReference>
<gene>
    <name evidence="3" type="ORF">IEO21_00505</name>
</gene>
<dbReference type="Pfam" id="PF20411">
    <property type="entry name" value="DUF6697"/>
    <property type="match status" value="1"/>
</dbReference>
<protein>
    <recommendedName>
        <fullName evidence="2">DUF6697 domain-containing protein</fullName>
    </recommendedName>
</protein>
<dbReference type="InterPro" id="IPR046520">
    <property type="entry name" value="DUF6697"/>
</dbReference>
<proteinExistence type="predicted"/>
<comment type="caution">
    <text evidence="3">The sequence shown here is derived from an EMBL/GenBank/DDBJ whole genome shotgun (WGS) entry which is preliminary data.</text>
</comment>
<accession>A0A8H7U6U1</accession>
<feature type="domain" description="DUF6697" evidence="2">
    <location>
        <begin position="185"/>
        <end position="312"/>
    </location>
</feature>
<reference evidence="3" key="1">
    <citation type="submission" date="2020-11" db="EMBL/GenBank/DDBJ databases">
        <authorList>
            <person name="Koelle M."/>
            <person name="Horta M.A.C."/>
            <person name="Nowrousian M."/>
            <person name="Ohm R.A."/>
            <person name="Benz P."/>
            <person name="Pilgard A."/>
        </authorList>
    </citation>
    <scope>NUCLEOTIDE SEQUENCE</scope>
    <source>
        <strain evidence="3">FPRL280</strain>
    </source>
</reference>
<dbReference type="AlphaFoldDB" id="A0A8H7U6U1"/>